<comment type="caution">
    <text evidence="3">The sequence shown here is derived from an EMBL/GenBank/DDBJ whole genome shotgun (WGS) entry which is preliminary data.</text>
</comment>
<evidence type="ECO:0000313" key="3">
    <source>
        <dbReference type="EMBL" id="NED99939.1"/>
    </source>
</evidence>
<dbReference type="Proteomes" id="UP000475214">
    <property type="component" value="Unassembled WGS sequence"/>
</dbReference>
<dbReference type="Pfam" id="PF02604">
    <property type="entry name" value="PhdYeFM_antitox"/>
    <property type="match status" value="1"/>
</dbReference>
<protein>
    <recommendedName>
        <fullName evidence="2">Antitoxin</fullName>
    </recommendedName>
</protein>
<proteinExistence type="inferred from homology"/>
<evidence type="ECO:0000256" key="1">
    <source>
        <dbReference type="ARBA" id="ARBA00009981"/>
    </source>
</evidence>
<organism evidence="3 4">
    <name type="scientific">Phytoactinopolyspora halotolerans</name>
    <dbReference type="NCBI Taxonomy" id="1981512"/>
    <lineage>
        <taxon>Bacteria</taxon>
        <taxon>Bacillati</taxon>
        <taxon>Actinomycetota</taxon>
        <taxon>Actinomycetes</taxon>
        <taxon>Jiangellales</taxon>
        <taxon>Jiangellaceae</taxon>
        <taxon>Phytoactinopolyspora</taxon>
    </lineage>
</organism>
<accession>A0A6L9S7J5</accession>
<gene>
    <name evidence="3" type="ORF">G1H10_07130</name>
</gene>
<dbReference type="SUPFAM" id="SSF143120">
    <property type="entry name" value="YefM-like"/>
    <property type="match status" value="1"/>
</dbReference>
<reference evidence="3 4" key="1">
    <citation type="submission" date="2020-02" db="EMBL/GenBank/DDBJ databases">
        <authorList>
            <person name="Li X.-J."/>
            <person name="Han X.-M."/>
        </authorList>
    </citation>
    <scope>NUCLEOTIDE SEQUENCE [LARGE SCALE GENOMIC DNA]</scope>
    <source>
        <strain evidence="3 4">CCTCC AB 2017055</strain>
    </source>
</reference>
<dbReference type="EMBL" id="JAAGOA010000004">
    <property type="protein sequence ID" value="NED99939.1"/>
    <property type="molecule type" value="Genomic_DNA"/>
</dbReference>
<comment type="similarity">
    <text evidence="1 2">Belongs to the phD/YefM antitoxin family.</text>
</comment>
<sequence>MTVPAAEKGDTRIAAGQFKATCLKVLDEVAETRAPVTITKRGRPVARLVPIEPPAPLFGALSGTVGRYEDLISPIGDSWDAIQ</sequence>
<keyword evidence="4" id="KW-1185">Reference proteome</keyword>
<comment type="function">
    <text evidence="2">Antitoxin component of a type II toxin-antitoxin (TA) system.</text>
</comment>
<dbReference type="NCBIfam" id="TIGR01552">
    <property type="entry name" value="phd_fam"/>
    <property type="match status" value="1"/>
</dbReference>
<dbReference type="AlphaFoldDB" id="A0A6L9S7J5"/>
<dbReference type="InterPro" id="IPR036165">
    <property type="entry name" value="YefM-like_sf"/>
</dbReference>
<dbReference type="RefSeq" id="WP_163734809.1">
    <property type="nucleotide sequence ID" value="NZ_JAAGOA010000004.1"/>
</dbReference>
<evidence type="ECO:0000313" key="4">
    <source>
        <dbReference type="Proteomes" id="UP000475214"/>
    </source>
</evidence>
<dbReference type="InterPro" id="IPR006442">
    <property type="entry name" value="Antitoxin_Phd/YefM"/>
</dbReference>
<evidence type="ECO:0000256" key="2">
    <source>
        <dbReference type="RuleBase" id="RU362080"/>
    </source>
</evidence>
<name>A0A6L9S7J5_9ACTN</name>
<dbReference type="Gene3D" id="3.40.1620.10">
    <property type="entry name" value="YefM-like domain"/>
    <property type="match status" value="1"/>
</dbReference>